<dbReference type="EMBL" id="QQWG01000008">
    <property type="protein sequence ID" value="RRG21506.1"/>
    <property type="molecule type" value="Genomic_DNA"/>
</dbReference>
<dbReference type="AlphaFoldDB" id="A0A425Y0U8"/>
<keyword evidence="1" id="KW-1133">Transmembrane helix</keyword>
<comment type="caution">
    <text evidence="3">The sequence shown here is derived from an EMBL/GenBank/DDBJ whole genome shotgun (WGS) entry which is preliminary data.</text>
</comment>
<dbReference type="PANTHER" id="PTHR34512:SF30">
    <property type="entry name" value="OUTER MEMBRANE PROTEIN ASSEMBLY FACTOR BAMB"/>
    <property type="match status" value="1"/>
</dbReference>
<dbReference type="Proteomes" id="UP000285794">
    <property type="component" value="Unassembled WGS sequence"/>
</dbReference>
<proteinExistence type="predicted"/>
<protein>
    <recommendedName>
        <fullName evidence="2">Pyrrolo-quinoline quinone repeat domain-containing protein</fullName>
    </recommendedName>
</protein>
<evidence type="ECO:0000256" key="1">
    <source>
        <dbReference type="SAM" id="Phobius"/>
    </source>
</evidence>
<evidence type="ECO:0000259" key="2">
    <source>
        <dbReference type="Pfam" id="PF13360"/>
    </source>
</evidence>
<dbReference type="InterPro" id="IPR002372">
    <property type="entry name" value="PQQ_rpt_dom"/>
</dbReference>
<dbReference type="OrthoDB" id="1111963at2"/>
<dbReference type="InterPro" id="IPR011047">
    <property type="entry name" value="Quinoprotein_ADH-like_sf"/>
</dbReference>
<feature type="transmembrane region" description="Helical" evidence="1">
    <location>
        <begin position="7"/>
        <end position="28"/>
    </location>
</feature>
<evidence type="ECO:0000313" key="4">
    <source>
        <dbReference type="Proteomes" id="UP000285794"/>
    </source>
</evidence>
<dbReference type="InterPro" id="IPR018391">
    <property type="entry name" value="PQQ_b-propeller_rpt"/>
</dbReference>
<keyword evidence="4" id="KW-1185">Reference proteome</keyword>
<dbReference type="Pfam" id="PF13360">
    <property type="entry name" value="PQQ_2"/>
    <property type="match status" value="1"/>
</dbReference>
<feature type="domain" description="Pyrrolo-quinoline quinone repeat" evidence="2">
    <location>
        <begin position="137"/>
        <end position="325"/>
    </location>
</feature>
<evidence type="ECO:0000313" key="3">
    <source>
        <dbReference type="EMBL" id="RRG21506.1"/>
    </source>
</evidence>
<keyword evidence="1" id="KW-0812">Transmembrane</keyword>
<dbReference type="InterPro" id="IPR015943">
    <property type="entry name" value="WD40/YVTN_repeat-like_dom_sf"/>
</dbReference>
<dbReference type="SUPFAM" id="SSF50998">
    <property type="entry name" value="Quinoprotein alcohol dehydrogenase-like"/>
    <property type="match status" value="1"/>
</dbReference>
<organism evidence="3 4">
    <name type="scientific">Ancylomarina euxinus</name>
    <dbReference type="NCBI Taxonomy" id="2283627"/>
    <lineage>
        <taxon>Bacteria</taxon>
        <taxon>Pseudomonadati</taxon>
        <taxon>Bacteroidota</taxon>
        <taxon>Bacteroidia</taxon>
        <taxon>Marinilabiliales</taxon>
        <taxon>Marinifilaceae</taxon>
        <taxon>Ancylomarina</taxon>
    </lineage>
</organism>
<dbReference type="Gene3D" id="2.130.10.10">
    <property type="entry name" value="YVTN repeat-like/Quinoprotein amine dehydrogenase"/>
    <property type="match status" value="1"/>
</dbReference>
<accession>A0A425Y0U8</accession>
<dbReference type="SMART" id="SM00564">
    <property type="entry name" value="PQQ"/>
    <property type="match status" value="2"/>
</dbReference>
<sequence length="475" mass="52774">MSKKTINILFLTVVVVIAISIFVSWLRYDPVQDFSASVPGLDNRPKAGTEAIDEVIIGEKFKSYIEHTSSLIGKWTQFRGANFDNISKEKIELVDKIGSEPKILWKHDLGEGHAAPVVYNGKVYLLDYDEVKKADALRCFSLETGEEIWKRSYKVHVKRNHGMSRTVPAINDKYLVSMGPRCHVMCVNPESGDFLWGLDLVKEYQSEIPFWYTGQCPIIDNNVAIIAPGGKALLIGVDCATGKVLWETPNPDGWKMSHSSIMAMVLDGKKMWVYAAVGGICGVSAEGDDIGQILWKTKDFSPSVIAPSPLIYGDGKVFMTAGYGAGGVLFQVKKSGNSYQVETLQKYKPKDGMASEQQTPIIYKGRMFTILPKDAGAMRNQFVCCDPNDCTKILWTSGKTDRFGLGPYLVADGKFFILKDNGELTIARATTEKFELLDKVKLIDGHDAWGPMVITDGRLLMRDSKHMLCIDLRAN</sequence>
<dbReference type="RefSeq" id="WP_125030659.1">
    <property type="nucleotide sequence ID" value="NZ_JAPXVP010000001.1"/>
</dbReference>
<dbReference type="PANTHER" id="PTHR34512">
    <property type="entry name" value="CELL SURFACE PROTEIN"/>
    <property type="match status" value="1"/>
</dbReference>
<name>A0A425Y0U8_9BACT</name>
<reference evidence="3 4" key="1">
    <citation type="submission" date="2018-07" db="EMBL/GenBank/DDBJ databases">
        <title>Draft genome sequence of Ancylomarina sp. M1P.</title>
        <authorList>
            <person name="Yadav S."/>
            <person name="Villanueva L."/>
            <person name="Damste J.S.S."/>
        </authorList>
    </citation>
    <scope>NUCLEOTIDE SEQUENCE [LARGE SCALE GENOMIC DNA]</scope>
    <source>
        <strain evidence="3 4">M1P</strain>
    </source>
</reference>
<keyword evidence="1" id="KW-0472">Membrane</keyword>
<gene>
    <name evidence="3" type="ORF">DWB61_09500</name>
</gene>